<feature type="region of interest" description="Disordered" evidence="1">
    <location>
        <begin position="1"/>
        <end position="135"/>
    </location>
</feature>
<reference evidence="2 3" key="1">
    <citation type="submission" date="2024-02" db="EMBL/GenBank/DDBJ databases">
        <title>The whole genome sequence of five bacterial samples isolated from Abu Dhabi Sabkha-shore region.</title>
        <authorList>
            <person name="Sudalaimuthuasari N."/>
            <person name="Sarfraz B."/>
            <person name="Tuyisabe J.D."/>
            <person name="Mugisha Ntwali L.D.M."/>
            <person name="Ali A.I.A.A."/>
            <person name="Almansoori S.Z.A."/>
            <person name="Alajami H.S.A."/>
            <person name="Almeqbaali A.A.S."/>
            <person name="Kundu B."/>
            <person name="Saeed E.E."/>
            <person name="Sukumarinath V."/>
            <person name="Mishra A.K."/>
            <person name="Hazzouri K.M."/>
            <person name="Almaskari R."/>
            <person name="Sharma A.K."/>
            <person name="Amiri K.M.A."/>
        </authorList>
    </citation>
    <scope>NUCLEOTIDE SEQUENCE [LARGE SCALE GENOMIC DNA]</scope>
    <source>
        <strain evidence="3">kcgeb_sd</strain>
    </source>
</reference>
<keyword evidence="3" id="KW-1185">Reference proteome</keyword>
<feature type="compositionally biased region" description="Acidic residues" evidence="1">
    <location>
        <begin position="380"/>
        <end position="395"/>
    </location>
</feature>
<dbReference type="RefSeq" id="WP_338445041.1">
    <property type="nucleotide sequence ID" value="NZ_CP144918.1"/>
</dbReference>
<dbReference type="Proteomes" id="UP001335183">
    <property type="component" value="Chromosome"/>
</dbReference>
<dbReference type="EMBL" id="CP144918">
    <property type="protein sequence ID" value="WWA46139.1"/>
    <property type="molecule type" value="Genomic_DNA"/>
</dbReference>
<feature type="region of interest" description="Disordered" evidence="1">
    <location>
        <begin position="444"/>
        <end position="845"/>
    </location>
</feature>
<feature type="compositionally biased region" description="Low complexity" evidence="1">
    <location>
        <begin position="687"/>
        <end position="699"/>
    </location>
</feature>
<feature type="compositionally biased region" description="Low complexity" evidence="1">
    <location>
        <begin position="720"/>
        <end position="730"/>
    </location>
</feature>
<protein>
    <submittedName>
        <fullName evidence="2">Uncharacterized protein</fullName>
    </submittedName>
</protein>
<evidence type="ECO:0000313" key="2">
    <source>
        <dbReference type="EMBL" id="WWA46139.1"/>
    </source>
</evidence>
<organism evidence="2 3">
    <name type="scientific">Pelagerythrobacter marensis</name>
    <dbReference type="NCBI Taxonomy" id="543877"/>
    <lineage>
        <taxon>Bacteria</taxon>
        <taxon>Pseudomonadati</taxon>
        <taxon>Pseudomonadota</taxon>
        <taxon>Alphaproteobacteria</taxon>
        <taxon>Sphingomonadales</taxon>
        <taxon>Erythrobacteraceae</taxon>
        <taxon>Pelagerythrobacter</taxon>
    </lineage>
</organism>
<feature type="compositionally biased region" description="Basic residues" evidence="1">
    <location>
        <begin position="700"/>
        <end position="719"/>
    </location>
</feature>
<proteinExistence type="predicted"/>
<feature type="compositionally biased region" description="Low complexity" evidence="1">
    <location>
        <begin position="58"/>
        <end position="67"/>
    </location>
</feature>
<accession>A0ABZ2D5I7</accession>
<name>A0ABZ2D5I7_9SPHN</name>
<evidence type="ECO:0000256" key="1">
    <source>
        <dbReference type="SAM" id="MobiDB-lite"/>
    </source>
</evidence>
<evidence type="ECO:0000313" key="3">
    <source>
        <dbReference type="Proteomes" id="UP001335183"/>
    </source>
</evidence>
<feature type="compositionally biased region" description="Basic and acidic residues" evidence="1">
    <location>
        <begin position="25"/>
        <end position="34"/>
    </location>
</feature>
<feature type="region of interest" description="Disordered" evidence="1">
    <location>
        <begin position="372"/>
        <end position="404"/>
    </location>
</feature>
<sequence length="845" mass="88111">MSDRSFDKFTLPGDIPDDPGSAPSRVREGSETCRDAVAVSRSGVGSDGAPEDGPTPGPSRSSPLSRGQVSGESRVPTQDWLARGLRHPAGRGWEVEPASGASPREGGDLVQSGASPDGLRPPPSRGRTEDAGAPLSHSALDARLAEYGVALRPEPGSKPWPGGWLPGDPPLLIDTGLGDTGDAADPYAHSRVFDRARQVRFLDALATCGEVRAAAARVGVSRETVYRTRRRDPDFRRLWEAALIHARAQAESELATRALHGVEVPVFVRGEHVATWRRHDARLLLAHLGRLDRRVEEDHAAAARADRFDELLAGLAGHAPPADLADDLAGAARARDPYTVAAQENLPPTREECLAHTRDRTLARFAEPDDRWELWGDAGADADDEGEEGAEESAAEAEALRAEEERHAARCAAVASAESETAALYDTWQAQAHAHLDAILAEAEGGEEADNESLRRQGPRAPGTPPEDTPAPDDQAEGGPSLRWGSGEGEGAPASRPESPPESLRRQGPHAPGAPPEDMPAPADQADGGPSLRWGSEDGEGAPASRPASRPPESLRRQGPQATGAPPEDTPAPDDQAEEGPSLRWGSEEGEAPASRSKTLPESLRRQGPRAPGAPPEDMPAPANQVEGGPSLRWGSEEGGGAPASRPPESLRRQGPHAPGAPSEDTPTPADQAEGGPSLRWGSGEDAPAAKARSAPAARCGKRARRRRAAKVRAARRARAAAGVAGAAGPPVEYKSRERGLASAGLGGAPEPCRACQPGAPSSQRSHGSPIGADPARRGIIGADEETARGLCSPSPFSPPEVSRVVSRPFGTGARPQKPPGGRAAGASPCAGSLPSPRAARRAGR</sequence>
<feature type="compositionally biased region" description="Low complexity" evidence="1">
    <location>
        <begin position="542"/>
        <end position="552"/>
    </location>
</feature>
<gene>
    <name evidence="2" type="ORF">V5F89_07505</name>
</gene>